<proteinExistence type="inferred from homology"/>
<name>A0ABT5R116_9GAMM</name>
<accession>A0ABT5R116</accession>
<dbReference type="Pfam" id="PF25917">
    <property type="entry name" value="BSH_RND"/>
    <property type="match status" value="1"/>
</dbReference>
<dbReference type="PANTHER" id="PTHR30386">
    <property type="entry name" value="MEMBRANE FUSION SUBUNIT OF EMRAB-TOLC MULTIDRUG EFFLUX PUMP"/>
    <property type="match status" value="1"/>
</dbReference>
<evidence type="ECO:0000313" key="7">
    <source>
        <dbReference type="EMBL" id="MDD1793967.1"/>
    </source>
</evidence>
<sequence length="351" mass="38804">MNKARRFTCFLLVFALVTWIYVQWAERFTPMTQHGRINGQLIRISPQVSGPISSISVVNNAEVRRGQALLSIERRSFELAAESARLSLAKVVKAFKVNSEAISTAKTNEVAARVRLAKAKQYTERNTLLARRGVIDQALLNRSQLALNAAQNALSESTASLMKAYEALGHKAVNSLAVKSALNELDKALLNLSYTDIKAPASGAVTNIRVAAGDYATTGHPLLTYLNTDHLWLTAMVKEISLGYVDKGTLVKIIFEAYPGQVYHGEVTSIGWGSSGNGSLKIDSINGLFESPADIQYPQRFPVNVRFFDLPEDVTLRYGGLATVSFYPRQSEFGEALLDFWTWVWSYLSYV</sequence>
<dbReference type="Gene3D" id="2.40.30.170">
    <property type="match status" value="1"/>
</dbReference>
<dbReference type="EMBL" id="JAJUBC010000013">
    <property type="protein sequence ID" value="MDD1793967.1"/>
    <property type="molecule type" value="Genomic_DNA"/>
</dbReference>
<evidence type="ECO:0000256" key="3">
    <source>
        <dbReference type="ARBA" id="ARBA00022692"/>
    </source>
</evidence>
<keyword evidence="8" id="KW-1185">Reference proteome</keyword>
<protein>
    <submittedName>
        <fullName evidence="7">HlyD family secretion protein</fullName>
    </submittedName>
</protein>
<dbReference type="InterPro" id="IPR058625">
    <property type="entry name" value="MdtA-like_BSH"/>
</dbReference>
<reference evidence="7" key="1">
    <citation type="submission" date="2021-12" db="EMBL/GenBank/DDBJ databases">
        <title>Enterovibrio ZSDZ35 sp. nov. and Enterovibrio ZSDZ42 sp. nov., isolated from coastal seawater in Qingdao.</title>
        <authorList>
            <person name="Zhang P."/>
        </authorList>
    </citation>
    <scope>NUCLEOTIDE SEQUENCE</scope>
    <source>
        <strain evidence="7">ZSDZ42</strain>
    </source>
</reference>
<keyword evidence="5" id="KW-0472">Membrane</keyword>
<evidence type="ECO:0000256" key="5">
    <source>
        <dbReference type="ARBA" id="ARBA00023136"/>
    </source>
</evidence>
<gene>
    <name evidence="7" type="ORF">LRP50_12570</name>
</gene>
<comment type="similarity">
    <text evidence="2">Belongs to the membrane fusion protein (MFP) (TC 8.A.1) family.</text>
</comment>
<organism evidence="7 8">
    <name type="scientific">Enterovibrio gelatinilyticus</name>
    <dbReference type="NCBI Taxonomy" id="2899819"/>
    <lineage>
        <taxon>Bacteria</taxon>
        <taxon>Pseudomonadati</taxon>
        <taxon>Pseudomonadota</taxon>
        <taxon>Gammaproteobacteria</taxon>
        <taxon>Vibrionales</taxon>
        <taxon>Vibrionaceae</taxon>
        <taxon>Enterovibrio</taxon>
    </lineage>
</organism>
<keyword evidence="4" id="KW-1133">Transmembrane helix</keyword>
<dbReference type="Proteomes" id="UP001149400">
    <property type="component" value="Unassembled WGS sequence"/>
</dbReference>
<keyword evidence="3" id="KW-0812">Transmembrane</keyword>
<comment type="caution">
    <text evidence="7">The sequence shown here is derived from an EMBL/GenBank/DDBJ whole genome shotgun (WGS) entry which is preliminary data.</text>
</comment>
<evidence type="ECO:0000256" key="2">
    <source>
        <dbReference type="ARBA" id="ARBA00009477"/>
    </source>
</evidence>
<dbReference type="SUPFAM" id="SSF111369">
    <property type="entry name" value="HlyD-like secretion proteins"/>
    <property type="match status" value="1"/>
</dbReference>
<evidence type="ECO:0000256" key="4">
    <source>
        <dbReference type="ARBA" id="ARBA00022989"/>
    </source>
</evidence>
<dbReference type="InterPro" id="IPR050739">
    <property type="entry name" value="MFP"/>
</dbReference>
<evidence type="ECO:0000259" key="6">
    <source>
        <dbReference type="Pfam" id="PF25917"/>
    </source>
</evidence>
<dbReference type="Gene3D" id="2.40.50.100">
    <property type="match status" value="1"/>
</dbReference>
<evidence type="ECO:0000313" key="8">
    <source>
        <dbReference type="Proteomes" id="UP001149400"/>
    </source>
</evidence>
<feature type="domain" description="Multidrug resistance protein MdtA-like barrel-sandwich hybrid" evidence="6">
    <location>
        <begin position="42"/>
        <end position="221"/>
    </location>
</feature>
<evidence type="ECO:0000256" key="1">
    <source>
        <dbReference type="ARBA" id="ARBA00004167"/>
    </source>
</evidence>
<dbReference type="PANTHER" id="PTHR30386:SF26">
    <property type="entry name" value="TRANSPORT PROTEIN COMB"/>
    <property type="match status" value="1"/>
</dbReference>
<dbReference type="Gene3D" id="1.10.287.470">
    <property type="entry name" value="Helix hairpin bin"/>
    <property type="match status" value="1"/>
</dbReference>
<comment type="subcellular location">
    <subcellularLocation>
        <location evidence="1">Membrane</location>
        <topology evidence="1">Single-pass membrane protein</topology>
    </subcellularLocation>
</comment>
<dbReference type="RefSeq" id="WP_274164812.1">
    <property type="nucleotide sequence ID" value="NZ_JAJUBC010000013.1"/>
</dbReference>